<comment type="caution">
    <text evidence="2">The sequence shown here is derived from an EMBL/GenBank/DDBJ whole genome shotgun (WGS) entry which is preliminary data.</text>
</comment>
<name>A0AAD6JIM9_9ROSI</name>
<keyword evidence="3" id="KW-1185">Reference proteome</keyword>
<dbReference type="AlphaFoldDB" id="A0AAD6JIM9"/>
<feature type="transmembrane region" description="Helical" evidence="1">
    <location>
        <begin position="254"/>
        <end position="273"/>
    </location>
</feature>
<evidence type="ECO:0000313" key="2">
    <source>
        <dbReference type="EMBL" id="KAJ6404760.1"/>
    </source>
</evidence>
<gene>
    <name evidence="2" type="ORF">OIU84_012849</name>
</gene>
<proteinExistence type="predicted"/>
<protein>
    <submittedName>
        <fullName evidence="2">Uncharacterized protein</fullName>
    </submittedName>
</protein>
<keyword evidence="1" id="KW-0812">Transmembrane</keyword>
<evidence type="ECO:0000256" key="1">
    <source>
        <dbReference type="SAM" id="Phobius"/>
    </source>
</evidence>
<reference evidence="2 3" key="1">
    <citation type="journal article" date="2023" name="Int. J. Mol. Sci.">
        <title>De Novo Assembly and Annotation of 11 Diverse Shrub Willow (Salix) Genomes Reveals Novel Gene Organization in Sex-Linked Regions.</title>
        <authorList>
            <person name="Hyden B."/>
            <person name="Feng K."/>
            <person name="Yates T.B."/>
            <person name="Jawdy S."/>
            <person name="Cereghino C."/>
            <person name="Smart L.B."/>
            <person name="Muchero W."/>
        </authorList>
    </citation>
    <scope>NUCLEOTIDE SEQUENCE [LARGE SCALE GENOMIC DNA]</scope>
    <source>
        <tissue evidence="2">Shoot tip</tissue>
    </source>
</reference>
<organism evidence="2 3">
    <name type="scientific">Salix udensis</name>
    <dbReference type="NCBI Taxonomy" id="889485"/>
    <lineage>
        <taxon>Eukaryota</taxon>
        <taxon>Viridiplantae</taxon>
        <taxon>Streptophyta</taxon>
        <taxon>Embryophyta</taxon>
        <taxon>Tracheophyta</taxon>
        <taxon>Spermatophyta</taxon>
        <taxon>Magnoliopsida</taxon>
        <taxon>eudicotyledons</taxon>
        <taxon>Gunneridae</taxon>
        <taxon>Pentapetalae</taxon>
        <taxon>rosids</taxon>
        <taxon>fabids</taxon>
        <taxon>Malpighiales</taxon>
        <taxon>Salicaceae</taxon>
        <taxon>Saliceae</taxon>
        <taxon>Salix</taxon>
    </lineage>
</organism>
<sequence length="288" mass="31889">MKPSLDDARKFRKSVLELGESSGHARDAVGKQTHLLDSLWELLKTPLPSGGTCGGTSASTDKDACPPLELSVAAMKPDGSVTTESFKPCQLLPEQWTPLECRGSTSYSTEVLEGVPNPMESAMSLNGSVMSGSFKPCESLPDADKLAFINKLKELYIASVAQHAQEKIRHAQEMAAIEARHTAAKDRHAQEMAAAKDRHDQEMAPANDRHDQEMAAAKERHDQEMAATKDRHAQEMAAAKERHDQEMAAVKTEYLVMLLYLFIFLFILLKNMALRLMNLLRSLTHAQY</sequence>
<dbReference type="Proteomes" id="UP001162972">
    <property type="component" value="Chromosome 2"/>
</dbReference>
<keyword evidence="1" id="KW-0472">Membrane</keyword>
<accession>A0AAD6JIM9</accession>
<keyword evidence="1" id="KW-1133">Transmembrane helix</keyword>
<dbReference type="EMBL" id="JAPFFJ010000017">
    <property type="protein sequence ID" value="KAJ6404760.1"/>
    <property type="molecule type" value="Genomic_DNA"/>
</dbReference>
<evidence type="ECO:0000313" key="3">
    <source>
        <dbReference type="Proteomes" id="UP001162972"/>
    </source>
</evidence>